<reference evidence="1" key="1">
    <citation type="submission" date="2016-10" db="EMBL/GenBank/DDBJ databases">
        <title>Sequence of Gallionella enrichment culture.</title>
        <authorList>
            <person name="Poehlein A."/>
            <person name="Muehling M."/>
            <person name="Daniel R."/>
        </authorList>
    </citation>
    <scope>NUCLEOTIDE SEQUENCE</scope>
</reference>
<comment type="caution">
    <text evidence="1">The sequence shown here is derived from an EMBL/GenBank/DDBJ whole genome shotgun (WGS) entry which is preliminary data.</text>
</comment>
<sequence length="77" mass="8431">MVDAFVLAAEKAAMRHVIVEQRDCIVAGEIDAGLKPQAGKDAGTKPTIAALRTRDRVLVQRPIMQGQAEKPIHKPFR</sequence>
<accession>A0A1J5QUU2</accession>
<gene>
    <name evidence="1" type="ORF">GALL_309040</name>
</gene>
<dbReference type="AlphaFoldDB" id="A0A1J5QUU2"/>
<protein>
    <submittedName>
        <fullName evidence="1">Uncharacterized protein</fullName>
    </submittedName>
</protein>
<dbReference type="EMBL" id="MLJW01000432">
    <property type="protein sequence ID" value="OIQ87256.1"/>
    <property type="molecule type" value="Genomic_DNA"/>
</dbReference>
<evidence type="ECO:0000313" key="1">
    <source>
        <dbReference type="EMBL" id="OIQ87256.1"/>
    </source>
</evidence>
<organism evidence="1">
    <name type="scientific">mine drainage metagenome</name>
    <dbReference type="NCBI Taxonomy" id="410659"/>
    <lineage>
        <taxon>unclassified sequences</taxon>
        <taxon>metagenomes</taxon>
        <taxon>ecological metagenomes</taxon>
    </lineage>
</organism>
<name>A0A1J5QUU2_9ZZZZ</name>
<proteinExistence type="predicted"/>